<protein>
    <recommendedName>
        <fullName evidence="4">Zn-finger containing protein</fullName>
    </recommendedName>
</protein>
<proteinExistence type="predicted"/>
<feature type="transmembrane region" description="Helical" evidence="1">
    <location>
        <begin position="13"/>
        <end position="46"/>
    </location>
</feature>
<evidence type="ECO:0008006" key="4">
    <source>
        <dbReference type="Google" id="ProtNLM"/>
    </source>
</evidence>
<sequence length="123" mass="14585">MIGRYGMDQLGQFLIWVGIITMLLSSFIRIGILSIISFFLLIICYVRMFSRNVNKRYTENQKFLASKERFLGFFKNFKGQREQNKKYHIYRCPTCKQKIRIPKGKGKICITCPKCHAEFIRKS</sequence>
<evidence type="ECO:0000313" key="2">
    <source>
        <dbReference type="EMBL" id="SHJ74407.1"/>
    </source>
</evidence>
<evidence type="ECO:0000256" key="1">
    <source>
        <dbReference type="SAM" id="Phobius"/>
    </source>
</evidence>
<dbReference type="EMBL" id="FRAC01000007">
    <property type="protein sequence ID" value="SHJ74407.1"/>
    <property type="molecule type" value="Genomic_DNA"/>
</dbReference>
<keyword evidence="3" id="KW-1185">Reference proteome</keyword>
<evidence type="ECO:0000313" key="3">
    <source>
        <dbReference type="Proteomes" id="UP000184386"/>
    </source>
</evidence>
<gene>
    <name evidence="2" type="ORF">SAMN02745136_00707</name>
</gene>
<dbReference type="Proteomes" id="UP000184386">
    <property type="component" value="Unassembled WGS sequence"/>
</dbReference>
<accession>A0A1M6LT61</accession>
<keyword evidence="1" id="KW-1133">Transmembrane helix</keyword>
<dbReference type="OrthoDB" id="3174166at2"/>
<name>A0A1M6LT61_9FIRM</name>
<dbReference type="STRING" id="1121322.SAMN02745136_00707"/>
<dbReference type="AlphaFoldDB" id="A0A1M6LT61"/>
<organism evidence="2 3">
    <name type="scientific">Anaerocolumna jejuensis DSM 15929</name>
    <dbReference type="NCBI Taxonomy" id="1121322"/>
    <lineage>
        <taxon>Bacteria</taxon>
        <taxon>Bacillati</taxon>
        <taxon>Bacillota</taxon>
        <taxon>Clostridia</taxon>
        <taxon>Lachnospirales</taxon>
        <taxon>Lachnospiraceae</taxon>
        <taxon>Anaerocolumna</taxon>
    </lineage>
</organism>
<keyword evidence="1" id="KW-0812">Transmembrane</keyword>
<keyword evidence="1" id="KW-0472">Membrane</keyword>
<reference evidence="2 3" key="1">
    <citation type="submission" date="2016-11" db="EMBL/GenBank/DDBJ databases">
        <authorList>
            <person name="Jaros S."/>
            <person name="Januszkiewicz K."/>
            <person name="Wedrychowicz H."/>
        </authorList>
    </citation>
    <scope>NUCLEOTIDE SEQUENCE [LARGE SCALE GENOMIC DNA]</scope>
    <source>
        <strain evidence="2 3">DSM 15929</strain>
    </source>
</reference>